<feature type="region of interest" description="Disordered" evidence="1">
    <location>
        <begin position="218"/>
        <end position="306"/>
    </location>
</feature>
<dbReference type="AlphaFoldDB" id="A0A914WX14"/>
<feature type="compositionally biased region" description="Basic and acidic residues" evidence="1">
    <location>
        <begin position="296"/>
        <end position="306"/>
    </location>
</feature>
<keyword evidence="2" id="KW-1185">Reference proteome</keyword>
<feature type="compositionally biased region" description="Polar residues" evidence="1">
    <location>
        <begin position="225"/>
        <end position="252"/>
    </location>
</feature>
<name>A0A914WX14_9BILA</name>
<protein>
    <submittedName>
        <fullName evidence="3">Uncharacterized protein</fullName>
    </submittedName>
</protein>
<reference evidence="3" key="1">
    <citation type="submission" date="2022-11" db="UniProtKB">
        <authorList>
            <consortium name="WormBaseParasite"/>
        </authorList>
    </citation>
    <scope>IDENTIFICATION</scope>
</reference>
<dbReference type="WBParaSite" id="PSAMB.scaffold5567size11394.g26856.t1">
    <property type="protein sequence ID" value="PSAMB.scaffold5567size11394.g26856.t1"/>
    <property type="gene ID" value="PSAMB.scaffold5567size11394.g26856"/>
</dbReference>
<dbReference type="Proteomes" id="UP000887566">
    <property type="component" value="Unplaced"/>
</dbReference>
<sequence>IEIVNRKGGRITHPVDTTLNDSGVSDASQGEDEHGGDRVHVITHPRLVNANEIEVLKPTVLEHARPVLTPGEQLRRDDQIILSALLDKQRILAQTLPGTPKVVEELEKIADQFSGMGVTDLKQRDTKEVALSAIVQGNRLLDAINEGMNLKKQEQKRGDGQEKIELAEQDFTLPTVACYRLTAIAAPLMNHLKAMMQVVQEQQDELKTVRSELLHYKDMAERQSNRSVSMRSGSDETLTGSTTAEGSGSKATSPCGGEEHENGRRKSETEDKEAEAKRKERLLQKRQRNVGLVGGDDPRTSPEKTA</sequence>
<accession>A0A914WX14</accession>
<evidence type="ECO:0000256" key="1">
    <source>
        <dbReference type="SAM" id="MobiDB-lite"/>
    </source>
</evidence>
<feature type="region of interest" description="Disordered" evidence="1">
    <location>
        <begin position="1"/>
        <end position="37"/>
    </location>
</feature>
<proteinExistence type="predicted"/>
<organism evidence="2 3">
    <name type="scientific">Plectus sambesii</name>
    <dbReference type="NCBI Taxonomy" id="2011161"/>
    <lineage>
        <taxon>Eukaryota</taxon>
        <taxon>Metazoa</taxon>
        <taxon>Ecdysozoa</taxon>
        <taxon>Nematoda</taxon>
        <taxon>Chromadorea</taxon>
        <taxon>Plectida</taxon>
        <taxon>Plectina</taxon>
        <taxon>Plectoidea</taxon>
        <taxon>Plectidae</taxon>
        <taxon>Plectus</taxon>
    </lineage>
</organism>
<feature type="compositionally biased region" description="Basic and acidic residues" evidence="1">
    <location>
        <begin position="257"/>
        <end position="283"/>
    </location>
</feature>
<feature type="compositionally biased region" description="Polar residues" evidence="1">
    <location>
        <begin position="15"/>
        <end position="28"/>
    </location>
</feature>
<evidence type="ECO:0000313" key="2">
    <source>
        <dbReference type="Proteomes" id="UP000887566"/>
    </source>
</evidence>
<evidence type="ECO:0000313" key="3">
    <source>
        <dbReference type="WBParaSite" id="PSAMB.scaffold5567size11394.g26856.t1"/>
    </source>
</evidence>